<dbReference type="Proteomes" id="UP000199476">
    <property type="component" value="Unassembled WGS sequence"/>
</dbReference>
<evidence type="ECO:0000256" key="1">
    <source>
        <dbReference type="ARBA" id="ARBA00004141"/>
    </source>
</evidence>
<dbReference type="RefSeq" id="WP_089759292.1">
    <property type="nucleotide sequence ID" value="NZ_FNGO01000007.1"/>
</dbReference>
<reference evidence="7 8" key="1">
    <citation type="submission" date="2016-10" db="EMBL/GenBank/DDBJ databases">
        <authorList>
            <person name="de Groot N.N."/>
        </authorList>
    </citation>
    <scope>NUCLEOTIDE SEQUENCE [LARGE SCALE GENOMIC DNA]</scope>
    <source>
        <strain evidence="7 8">SLAS-1</strain>
    </source>
</reference>
<evidence type="ECO:0000259" key="6">
    <source>
        <dbReference type="Pfam" id="PF12698"/>
    </source>
</evidence>
<evidence type="ECO:0000256" key="5">
    <source>
        <dbReference type="SAM" id="Phobius"/>
    </source>
</evidence>
<evidence type="ECO:0000313" key="8">
    <source>
        <dbReference type="Proteomes" id="UP000199476"/>
    </source>
</evidence>
<keyword evidence="3 5" id="KW-1133">Transmembrane helix</keyword>
<comment type="subcellular location">
    <subcellularLocation>
        <location evidence="1">Membrane</location>
        <topology evidence="1">Multi-pass membrane protein</topology>
    </subcellularLocation>
</comment>
<keyword evidence="4 5" id="KW-0472">Membrane</keyword>
<feature type="transmembrane region" description="Helical" evidence="5">
    <location>
        <begin position="160"/>
        <end position="185"/>
    </location>
</feature>
<gene>
    <name evidence="7" type="ORF">SAMN04488692_10720</name>
</gene>
<feature type="domain" description="ABC-2 type transporter transmembrane" evidence="6">
    <location>
        <begin position="55"/>
        <end position="229"/>
    </location>
</feature>
<evidence type="ECO:0000313" key="7">
    <source>
        <dbReference type="EMBL" id="SDL65834.1"/>
    </source>
</evidence>
<feature type="transmembrane region" description="Helical" evidence="5">
    <location>
        <begin position="125"/>
        <end position="148"/>
    </location>
</feature>
<dbReference type="GO" id="GO:0140359">
    <property type="term" value="F:ABC-type transporter activity"/>
    <property type="evidence" value="ECO:0007669"/>
    <property type="project" value="InterPro"/>
</dbReference>
<proteinExistence type="predicted"/>
<keyword evidence="2 5" id="KW-0812">Transmembrane</keyword>
<protein>
    <submittedName>
        <fullName evidence="7">ABC-2 type transport system permease protein</fullName>
    </submittedName>
</protein>
<dbReference type="InterPro" id="IPR013525">
    <property type="entry name" value="ABC2_TM"/>
</dbReference>
<feature type="transmembrane region" description="Helical" evidence="5">
    <location>
        <begin position="214"/>
        <end position="232"/>
    </location>
</feature>
<organism evidence="7 8">
    <name type="scientific">Halarsenatibacter silvermanii</name>
    <dbReference type="NCBI Taxonomy" id="321763"/>
    <lineage>
        <taxon>Bacteria</taxon>
        <taxon>Bacillati</taxon>
        <taxon>Bacillota</taxon>
        <taxon>Clostridia</taxon>
        <taxon>Halanaerobiales</taxon>
        <taxon>Halarsenatibacteraceae</taxon>
        <taxon>Halarsenatibacter</taxon>
    </lineage>
</organism>
<dbReference type="OrthoDB" id="3182222at2"/>
<accession>A0A1G9LVJ3</accession>
<dbReference type="STRING" id="321763.SAMN04488692_10720"/>
<feature type="transmembrane region" description="Helical" evidence="5">
    <location>
        <begin position="25"/>
        <end position="44"/>
    </location>
</feature>
<feature type="transmembrane region" description="Helical" evidence="5">
    <location>
        <begin position="94"/>
        <end position="119"/>
    </location>
</feature>
<dbReference type="PANTHER" id="PTHR43471:SF1">
    <property type="entry name" value="ABC TRANSPORTER PERMEASE PROTEIN NOSY-RELATED"/>
    <property type="match status" value="1"/>
</dbReference>
<dbReference type="EMBL" id="FNGO01000007">
    <property type="protein sequence ID" value="SDL65834.1"/>
    <property type="molecule type" value="Genomic_DNA"/>
</dbReference>
<dbReference type="PANTHER" id="PTHR43471">
    <property type="entry name" value="ABC TRANSPORTER PERMEASE"/>
    <property type="match status" value="1"/>
</dbReference>
<evidence type="ECO:0000256" key="2">
    <source>
        <dbReference type="ARBA" id="ARBA00022692"/>
    </source>
</evidence>
<dbReference type="AlphaFoldDB" id="A0A1G9LVJ3"/>
<feature type="transmembrane region" description="Helical" evidence="5">
    <location>
        <begin position="50"/>
        <end position="73"/>
    </location>
</feature>
<dbReference type="GO" id="GO:0016020">
    <property type="term" value="C:membrane"/>
    <property type="evidence" value="ECO:0007669"/>
    <property type="project" value="UniProtKB-SubCell"/>
</dbReference>
<dbReference type="Pfam" id="PF12698">
    <property type="entry name" value="ABC2_membrane_3"/>
    <property type="match status" value="1"/>
</dbReference>
<name>A0A1G9LVJ3_9FIRM</name>
<evidence type="ECO:0000256" key="3">
    <source>
        <dbReference type="ARBA" id="ARBA00022989"/>
    </source>
</evidence>
<evidence type="ECO:0000256" key="4">
    <source>
        <dbReference type="ARBA" id="ARBA00023136"/>
    </source>
</evidence>
<keyword evidence="8" id="KW-1185">Reference proteome</keyword>
<sequence length="237" mass="26131">MNYRLRIIAAILLKEFQDIKKNKNLLVMYFLPVLLTIIFTYFVPDMPSGFALNIGLLFLVVMMGMYVPSMLIAEEKEKKTLEVLLFSPAGAEEVLIGKGLLTYISILIVTLLLVLIVGLEGRSLIIIFLSTALISIFSIMVGMMVGLLSPDQRSTGTIGLPVYMLLLLVPQLAALSGAGVMNFLASLLPTTYYFKIQEKAIAQALQPGDLALEFAVLVISIFVSFIALVFLYRKKGI</sequence>